<dbReference type="Proteomes" id="UP001642900">
    <property type="component" value="Unassembled WGS sequence"/>
</dbReference>
<dbReference type="InterPro" id="IPR016161">
    <property type="entry name" value="Ald_DH/histidinol_DH"/>
</dbReference>
<keyword evidence="4" id="KW-1185">Reference proteome</keyword>
<evidence type="ECO:0000259" key="2">
    <source>
        <dbReference type="Pfam" id="PF00171"/>
    </source>
</evidence>
<dbReference type="Pfam" id="PF00171">
    <property type="entry name" value="Aldedh"/>
    <property type="match status" value="1"/>
</dbReference>
<dbReference type="SUPFAM" id="SSF53720">
    <property type="entry name" value="ALDH-like"/>
    <property type="match status" value="1"/>
</dbReference>
<sequence length="170" mass="17817">METRLFIDGQLVAGEGDVENIVDPASGSVIAQVAEASSEQLDAAVAAATKAFASWSTTTPAYRSGLLLLIADLIDDDAEAFAALESLNTGKPYVRMLEDEMPAIADLFRFMAGASRCLGGSAANEYLPNHTSMIRRDPVGVVGLIAPWNYPLMTAAMKLAAPLAAGNTVL</sequence>
<accession>A0A6G4WQB4</accession>
<dbReference type="PANTHER" id="PTHR11699">
    <property type="entry name" value="ALDEHYDE DEHYDROGENASE-RELATED"/>
    <property type="match status" value="1"/>
</dbReference>
<dbReference type="InterPro" id="IPR016162">
    <property type="entry name" value="Ald_DH_N"/>
</dbReference>
<dbReference type="EMBL" id="JAAKZF010000269">
    <property type="protein sequence ID" value="NGO56247.1"/>
    <property type="molecule type" value="Genomic_DNA"/>
</dbReference>
<evidence type="ECO:0000313" key="4">
    <source>
        <dbReference type="Proteomes" id="UP001642900"/>
    </source>
</evidence>
<dbReference type="Gene3D" id="3.40.605.10">
    <property type="entry name" value="Aldehyde Dehydrogenase, Chain A, domain 1"/>
    <property type="match status" value="1"/>
</dbReference>
<name>A0A6G4WQB4_9HYPH</name>
<dbReference type="InterPro" id="IPR015590">
    <property type="entry name" value="Aldehyde_DH_dom"/>
</dbReference>
<protein>
    <submittedName>
        <fullName evidence="3">Aldehyde dehydrogenase family protein</fullName>
    </submittedName>
</protein>
<proteinExistence type="predicted"/>
<dbReference type="AlphaFoldDB" id="A0A6G4WQB4"/>
<organism evidence="3 4">
    <name type="scientific">Allomesorhizobium camelthorni</name>
    <dbReference type="NCBI Taxonomy" id="475069"/>
    <lineage>
        <taxon>Bacteria</taxon>
        <taxon>Pseudomonadati</taxon>
        <taxon>Pseudomonadota</taxon>
        <taxon>Alphaproteobacteria</taxon>
        <taxon>Hyphomicrobiales</taxon>
        <taxon>Phyllobacteriaceae</taxon>
        <taxon>Allomesorhizobium</taxon>
    </lineage>
</organism>
<evidence type="ECO:0000256" key="1">
    <source>
        <dbReference type="ARBA" id="ARBA00023002"/>
    </source>
</evidence>
<dbReference type="GO" id="GO:0016491">
    <property type="term" value="F:oxidoreductase activity"/>
    <property type="evidence" value="ECO:0007669"/>
    <property type="project" value="UniProtKB-KW"/>
</dbReference>
<reference evidence="3 4" key="1">
    <citation type="submission" date="2020-02" db="EMBL/GenBank/DDBJ databases">
        <title>Genome sequence of strain CCNWXJ40-4.</title>
        <authorList>
            <person name="Gao J."/>
            <person name="Sun J."/>
        </authorList>
    </citation>
    <scope>NUCLEOTIDE SEQUENCE [LARGE SCALE GENOMIC DNA]</scope>
    <source>
        <strain evidence="3 4">CCNWXJ 40-4</strain>
    </source>
</reference>
<feature type="domain" description="Aldehyde dehydrogenase" evidence="2">
    <location>
        <begin position="19"/>
        <end position="170"/>
    </location>
</feature>
<feature type="non-terminal residue" evidence="3">
    <location>
        <position position="170"/>
    </location>
</feature>
<comment type="caution">
    <text evidence="3">The sequence shown here is derived from an EMBL/GenBank/DDBJ whole genome shotgun (WGS) entry which is preliminary data.</text>
</comment>
<evidence type="ECO:0000313" key="3">
    <source>
        <dbReference type="EMBL" id="NGO56247.1"/>
    </source>
</evidence>
<keyword evidence="1" id="KW-0560">Oxidoreductase</keyword>
<gene>
    <name evidence="3" type="ORF">G6N73_35815</name>
</gene>